<evidence type="ECO:0000313" key="11">
    <source>
        <dbReference type="Proteomes" id="UP001374579"/>
    </source>
</evidence>
<feature type="domain" description="WAP" evidence="9">
    <location>
        <begin position="74"/>
        <end position="126"/>
    </location>
</feature>
<evidence type="ECO:0000256" key="2">
    <source>
        <dbReference type="ARBA" id="ARBA00022525"/>
    </source>
</evidence>
<protein>
    <recommendedName>
        <fullName evidence="8">WAP four-disulfide core domain protein 1</fullName>
    </recommendedName>
</protein>
<evidence type="ECO:0000313" key="10">
    <source>
        <dbReference type="EMBL" id="KAK7094186.1"/>
    </source>
</evidence>
<dbReference type="AlphaFoldDB" id="A0AAN9G3S2"/>
<dbReference type="GO" id="GO:0004867">
    <property type="term" value="F:serine-type endopeptidase inhibitor activity"/>
    <property type="evidence" value="ECO:0007669"/>
    <property type="project" value="UniProtKB-KW"/>
</dbReference>
<evidence type="ECO:0000259" key="9">
    <source>
        <dbReference type="PROSITE" id="PS51390"/>
    </source>
</evidence>
<dbReference type="GO" id="GO:0005615">
    <property type="term" value="C:extracellular space"/>
    <property type="evidence" value="ECO:0007669"/>
    <property type="project" value="TreeGrafter"/>
</dbReference>
<dbReference type="Gene3D" id="4.10.75.10">
    <property type="entry name" value="Elafin-like"/>
    <property type="match status" value="1"/>
</dbReference>
<organism evidence="10 11">
    <name type="scientific">Littorina saxatilis</name>
    <dbReference type="NCBI Taxonomy" id="31220"/>
    <lineage>
        <taxon>Eukaryota</taxon>
        <taxon>Metazoa</taxon>
        <taxon>Spiralia</taxon>
        <taxon>Lophotrochozoa</taxon>
        <taxon>Mollusca</taxon>
        <taxon>Gastropoda</taxon>
        <taxon>Caenogastropoda</taxon>
        <taxon>Littorinimorpha</taxon>
        <taxon>Littorinoidea</taxon>
        <taxon>Littorinidae</taxon>
        <taxon>Littorina</taxon>
    </lineage>
</organism>
<dbReference type="InterPro" id="IPR036645">
    <property type="entry name" value="Elafin-like_sf"/>
</dbReference>
<keyword evidence="11" id="KW-1185">Reference proteome</keyword>
<gene>
    <name evidence="10" type="ORF">V1264_007841</name>
</gene>
<comment type="caution">
    <text evidence="10">The sequence shown here is derived from an EMBL/GenBank/DDBJ whole genome shotgun (WGS) entry which is preliminary data.</text>
</comment>
<accession>A0AAN9G3S2</accession>
<keyword evidence="4" id="KW-0732">Signal</keyword>
<dbReference type="PROSITE" id="PS51390">
    <property type="entry name" value="WAP"/>
    <property type="match status" value="1"/>
</dbReference>
<dbReference type="PANTHER" id="PTHR14308:SF0">
    <property type="entry name" value="WAP FOUR-DISULFIDE CORE DOMAIN PROTEIN 1"/>
    <property type="match status" value="1"/>
</dbReference>
<name>A0AAN9G3S2_9CAEN</name>
<keyword evidence="3" id="KW-0646">Protease inhibitor</keyword>
<dbReference type="GO" id="GO:0001558">
    <property type="term" value="P:regulation of cell growth"/>
    <property type="evidence" value="ECO:0007669"/>
    <property type="project" value="TreeGrafter"/>
</dbReference>
<reference evidence="10 11" key="1">
    <citation type="submission" date="2024-02" db="EMBL/GenBank/DDBJ databases">
        <title>Chromosome-scale genome assembly of the rough periwinkle Littorina saxatilis.</title>
        <authorList>
            <person name="De Jode A."/>
            <person name="Faria R."/>
            <person name="Formenti G."/>
            <person name="Sims Y."/>
            <person name="Smith T.P."/>
            <person name="Tracey A."/>
            <person name="Wood J.M.D."/>
            <person name="Zagrodzka Z.B."/>
            <person name="Johannesson K."/>
            <person name="Butlin R.K."/>
            <person name="Leder E.H."/>
        </authorList>
    </citation>
    <scope>NUCLEOTIDE SEQUENCE [LARGE SCALE GENOMIC DNA]</scope>
    <source>
        <strain evidence="10">Snail1</strain>
        <tissue evidence="10">Muscle</tissue>
    </source>
</reference>
<dbReference type="FunFam" id="4.10.75.10:FF:000003">
    <property type="entry name" value="WAP four-disulfide core domain protein 1"/>
    <property type="match status" value="1"/>
</dbReference>
<dbReference type="PANTHER" id="PTHR14308">
    <property type="entry name" value="WAP FOUR-DISULFIDE CORE DOMAIN PROTEIN 1"/>
    <property type="match status" value="1"/>
</dbReference>
<proteinExistence type="predicted"/>
<dbReference type="EMBL" id="JBAMIC010000019">
    <property type="protein sequence ID" value="KAK7094186.1"/>
    <property type="molecule type" value="Genomic_DNA"/>
</dbReference>
<sequence>MNLKDLTGKAQCVFSSKMAKVVTFVWILATNLICEPVFAAPKDKADSSEQTLWMSDGVFENNLNIYERLQGDQPIKEQTELCPPVPATLPEGSCHVKTCNSDRDCGDSGHRKCCYNGCMYTCLPELGPPAFLDWIREPRRRLRSGLSWLITGPDLANEEEPCSTTPVEADADPLLCPQGYFCSIYHEGNVQKGIPNQGLCLKLADDSDIDDTETEQEFTPPVQHAHACDLDGEMLIEGHAVNLDGKHCVCKQRQLICTEEEEKEEEKV</sequence>
<keyword evidence="5" id="KW-0722">Serine protease inhibitor</keyword>
<evidence type="ECO:0000256" key="6">
    <source>
        <dbReference type="ARBA" id="ARBA00023157"/>
    </source>
</evidence>
<dbReference type="Pfam" id="PF00095">
    <property type="entry name" value="WAP"/>
    <property type="match status" value="1"/>
</dbReference>
<evidence type="ECO:0000256" key="4">
    <source>
        <dbReference type="ARBA" id="ARBA00022729"/>
    </source>
</evidence>
<dbReference type="SUPFAM" id="SSF57256">
    <property type="entry name" value="Elafin-like"/>
    <property type="match status" value="1"/>
</dbReference>
<comment type="subcellular location">
    <subcellularLocation>
        <location evidence="1">Secreted</location>
    </subcellularLocation>
</comment>
<dbReference type="Proteomes" id="UP001374579">
    <property type="component" value="Unassembled WGS sequence"/>
</dbReference>
<evidence type="ECO:0000256" key="8">
    <source>
        <dbReference type="ARBA" id="ARBA00072704"/>
    </source>
</evidence>
<keyword evidence="6" id="KW-1015">Disulfide bond</keyword>
<comment type="function">
    <text evidence="7">Has growth inhibitory activity.</text>
</comment>
<keyword evidence="2" id="KW-0964">Secreted</keyword>
<dbReference type="InterPro" id="IPR042357">
    <property type="entry name" value="WFDC1"/>
</dbReference>
<evidence type="ECO:0000256" key="1">
    <source>
        <dbReference type="ARBA" id="ARBA00004613"/>
    </source>
</evidence>
<dbReference type="InterPro" id="IPR008197">
    <property type="entry name" value="WAP_dom"/>
</dbReference>
<evidence type="ECO:0000256" key="7">
    <source>
        <dbReference type="ARBA" id="ARBA00056452"/>
    </source>
</evidence>
<evidence type="ECO:0000256" key="3">
    <source>
        <dbReference type="ARBA" id="ARBA00022690"/>
    </source>
</evidence>
<evidence type="ECO:0000256" key="5">
    <source>
        <dbReference type="ARBA" id="ARBA00022900"/>
    </source>
</evidence>